<sequence length="34" mass="4234">MPQICSKRQRLNLILQRFLSSQGFRFLLFWMIFD</sequence>
<proteinExistence type="predicted"/>
<evidence type="ECO:0000313" key="2">
    <source>
        <dbReference type="Proteomes" id="UP000694005"/>
    </source>
</evidence>
<dbReference type="Proteomes" id="UP000694005">
    <property type="component" value="Chromosome A03"/>
</dbReference>
<dbReference type="Gramene" id="A03p68000.2_BraZ1">
    <property type="protein sequence ID" value="A03p68000.2_BraZ1.CDS.1"/>
    <property type="gene ID" value="A03g68000.2_BraZ1"/>
</dbReference>
<reference evidence="1 2" key="1">
    <citation type="submission" date="2021-07" db="EMBL/GenBank/DDBJ databases">
        <authorList>
            <consortium name="Genoscope - CEA"/>
            <person name="William W."/>
        </authorList>
    </citation>
    <scope>NUCLEOTIDE SEQUENCE [LARGE SCALE GENOMIC DNA]</scope>
</reference>
<gene>
    <name evidence="1" type="ORF">BRAPAZ1V2_A03P68000.2</name>
</gene>
<name>A0A8D9LSQ8_BRACM</name>
<dbReference type="AlphaFoldDB" id="A0A8D9LSQ8"/>
<evidence type="ECO:0000313" key="1">
    <source>
        <dbReference type="EMBL" id="CAG7885457.1"/>
    </source>
</evidence>
<organism evidence="1 2">
    <name type="scientific">Brassica campestris</name>
    <name type="common">Field mustard</name>
    <dbReference type="NCBI Taxonomy" id="3711"/>
    <lineage>
        <taxon>Eukaryota</taxon>
        <taxon>Viridiplantae</taxon>
        <taxon>Streptophyta</taxon>
        <taxon>Embryophyta</taxon>
        <taxon>Tracheophyta</taxon>
        <taxon>Spermatophyta</taxon>
        <taxon>Magnoliopsida</taxon>
        <taxon>eudicotyledons</taxon>
        <taxon>Gunneridae</taxon>
        <taxon>Pentapetalae</taxon>
        <taxon>rosids</taxon>
        <taxon>malvids</taxon>
        <taxon>Brassicales</taxon>
        <taxon>Brassicaceae</taxon>
        <taxon>Brassiceae</taxon>
        <taxon>Brassica</taxon>
    </lineage>
</organism>
<dbReference type="EMBL" id="LS974619">
    <property type="protein sequence ID" value="CAG7885457.1"/>
    <property type="molecule type" value="Genomic_DNA"/>
</dbReference>
<accession>A0A8D9LSQ8</accession>
<protein>
    <submittedName>
        <fullName evidence="1">Uncharacterized protein</fullName>
    </submittedName>
</protein>